<evidence type="ECO:0000313" key="15">
    <source>
        <dbReference type="Proteomes" id="UP001154282"/>
    </source>
</evidence>
<keyword evidence="6" id="KW-0249">Electron transport</keyword>
<keyword evidence="3" id="KW-0812">Transmembrane</keyword>
<gene>
    <name evidence="14" type="ORF">LITE_LOCUS23613</name>
</gene>
<evidence type="ECO:0000256" key="6">
    <source>
        <dbReference type="ARBA" id="ARBA00022982"/>
    </source>
</evidence>
<dbReference type="PANTHER" id="PTHR33021">
    <property type="entry name" value="BLUE COPPER PROTEIN"/>
    <property type="match status" value="1"/>
</dbReference>
<evidence type="ECO:0000313" key="14">
    <source>
        <dbReference type="EMBL" id="CAI0432786.1"/>
    </source>
</evidence>
<evidence type="ECO:0000256" key="3">
    <source>
        <dbReference type="ARBA" id="ARBA00022692"/>
    </source>
</evidence>
<evidence type="ECO:0000256" key="9">
    <source>
        <dbReference type="ARBA" id="ARBA00023136"/>
    </source>
</evidence>
<evidence type="ECO:0000256" key="11">
    <source>
        <dbReference type="ARBA" id="ARBA00023180"/>
    </source>
</evidence>
<dbReference type="AlphaFoldDB" id="A0AAV0LEW4"/>
<dbReference type="PROSITE" id="PS51485">
    <property type="entry name" value="PHYTOCYANIN"/>
    <property type="match status" value="1"/>
</dbReference>
<keyword evidence="5 12" id="KW-0732">Signal</keyword>
<dbReference type="GO" id="GO:0009055">
    <property type="term" value="F:electron transfer activity"/>
    <property type="evidence" value="ECO:0007669"/>
    <property type="project" value="InterPro"/>
</dbReference>
<evidence type="ECO:0000256" key="7">
    <source>
        <dbReference type="ARBA" id="ARBA00022989"/>
    </source>
</evidence>
<evidence type="ECO:0000256" key="10">
    <source>
        <dbReference type="ARBA" id="ARBA00023157"/>
    </source>
</evidence>
<dbReference type="Pfam" id="PF02298">
    <property type="entry name" value="Cu_bind_like"/>
    <property type="match status" value="1"/>
</dbReference>
<dbReference type="Proteomes" id="UP001154282">
    <property type="component" value="Unassembled WGS sequence"/>
</dbReference>
<keyword evidence="2" id="KW-0813">Transport</keyword>
<keyword evidence="15" id="KW-1185">Reference proteome</keyword>
<comment type="caution">
    <text evidence="14">The sequence shown here is derived from an EMBL/GenBank/DDBJ whole genome shotgun (WGS) entry which is preliminary data.</text>
</comment>
<feature type="domain" description="Phytocyanin" evidence="13">
    <location>
        <begin position="32"/>
        <end position="133"/>
    </location>
</feature>
<keyword evidence="10" id="KW-1015">Disulfide bond</keyword>
<feature type="signal peptide" evidence="12">
    <location>
        <begin position="1"/>
        <end position="26"/>
    </location>
</feature>
<feature type="chain" id="PRO_5043449020" description="Phytocyanin domain-containing protein" evidence="12">
    <location>
        <begin position="27"/>
        <end position="162"/>
    </location>
</feature>
<dbReference type="InterPro" id="IPR039391">
    <property type="entry name" value="Phytocyanin-like"/>
</dbReference>
<evidence type="ECO:0000256" key="5">
    <source>
        <dbReference type="ARBA" id="ARBA00022729"/>
    </source>
</evidence>
<keyword evidence="11" id="KW-0325">Glycoprotein</keyword>
<dbReference type="GO" id="GO:0046872">
    <property type="term" value="F:metal ion binding"/>
    <property type="evidence" value="ECO:0007669"/>
    <property type="project" value="UniProtKB-KW"/>
</dbReference>
<keyword evidence="4" id="KW-0479">Metal-binding</keyword>
<dbReference type="GO" id="GO:0005886">
    <property type="term" value="C:plasma membrane"/>
    <property type="evidence" value="ECO:0007669"/>
    <property type="project" value="TreeGrafter"/>
</dbReference>
<dbReference type="EMBL" id="CAMGYJ010000006">
    <property type="protein sequence ID" value="CAI0432786.1"/>
    <property type="molecule type" value="Genomic_DNA"/>
</dbReference>
<keyword evidence="9" id="KW-0472">Membrane</keyword>
<dbReference type="GO" id="GO:0009610">
    <property type="term" value="P:response to symbiotic fungus"/>
    <property type="evidence" value="ECO:0007669"/>
    <property type="project" value="UniProtKB-ARBA"/>
</dbReference>
<evidence type="ECO:0000256" key="8">
    <source>
        <dbReference type="ARBA" id="ARBA00023008"/>
    </source>
</evidence>
<evidence type="ECO:0000256" key="4">
    <source>
        <dbReference type="ARBA" id="ARBA00022723"/>
    </source>
</evidence>
<evidence type="ECO:0000256" key="2">
    <source>
        <dbReference type="ARBA" id="ARBA00022448"/>
    </source>
</evidence>
<dbReference type="SUPFAM" id="SSF49503">
    <property type="entry name" value="Cupredoxins"/>
    <property type="match status" value="1"/>
</dbReference>
<evidence type="ECO:0000256" key="12">
    <source>
        <dbReference type="SAM" id="SignalP"/>
    </source>
</evidence>
<dbReference type="CDD" id="cd04216">
    <property type="entry name" value="Phytocyanin"/>
    <property type="match status" value="1"/>
</dbReference>
<accession>A0AAV0LEW4</accession>
<dbReference type="FunFam" id="2.60.40.420:FF:000067">
    <property type="entry name" value="Cupredoxin superfamily protein"/>
    <property type="match status" value="1"/>
</dbReference>
<keyword evidence="8" id="KW-0186">Copper</keyword>
<protein>
    <recommendedName>
        <fullName evidence="13">Phytocyanin domain-containing protein</fullName>
    </recommendedName>
</protein>
<dbReference type="InterPro" id="IPR008972">
    <property type="entry name" value="Cupredoxin"/>
</dbReference>
<dbReference type="Gene3D" id="2.60.40.420">
    <property type="entry name" value="Cupredoxins - blue copper proteins"/>
    <property type="match status" value="1"/>
</dbReference>
<reference evidence="14" key="1">
    <citation type="submission" date="2022-08" db="EMBL/GenBank/DDBJ databases">
        <authorList>
            <person name="Gutierrez-Valencia J."/>
        </authorList>
    </citation>
    <scope>NUCLEOTIDE SEQUENCE</scope>
</reference>
<organism evidence="14 15">
    <name type="scientific">Linum tenue</name>
    <dbReference type="NCBI Taxonomy" id="586396"/>
    <lineage>
        <taxon>Eukaryota</taxon>
        <taxon>Viridiplantae</taxon>
        <taxon>Streptophyta</taxon>
        <taxon>Embryophyta</taxon>
        <taxon>Tracheophyta</taxon>
        <taxon>Spermatophyta</taxon>
        <taxon>Magnoliopsida</taxon>
        <taxon>eudicotyledons</taxon>
        <taxon>Gunneridae</taxon>
        <taxon>Pentapetalae</taxon>
        <taxon>rosids</taxon>
        <taxon>fabids</taxon>
        <taxon>Malpighiales</taxon>
        <taxon>Linaceae</taxon>
        <taxon>Linum</taxon>
    </lineage>
</organism>
<evidence type="ECO:0000259" key="13">
    <source>
        <dbReference type="PROSITE" id="PS51485"/>
    </source>
</evidence>
<name>A0AAV0LEW4_9ROSI</name>
<dbReference type="InterPro" id="IPR003245">
    <property type="entry name" value="Phytocyanin_dom"/>
</dbReference>
<proteinExistence type="predicted"/>
<evidence type="ECO:0000256" key="1">
    <source>
        <dbReference type="ARBA" id="ARBA00004479"/>
    </source>
</evidence>
<keyword evidence="7" id="KW-1133">Transmembrane helix</keyword>
<dbReference type="PANTHER" id="PTHR33021:SF533">
    <property type="entry name" value="PHYTOCYANIN DOMAIN-CONTAINING PROTEIN"/>
    <property type="match status" value="1"/>
</dbReference>
<comment type="subcellular location">
    <subcellularLocation>
        <location evidence="1">Membrane</location>
        <topology evidence="1">Single-pass type I membrane protein</topology>
    </subcellularLocation>
</comment>
<sequence>MASYHSGRPYLLVAVLAMAVATVVVAQQRSPRQYAVGGQAGWTVNFNYLRWASGKDFRVGDSLVFNYPKGAHNVMKANRTEFKTCTVPQGRDDLLTSGNDTVVLESPGNKYYFCGVASHCAELGQKLAITVRPQSTMAPVGAPSPSQAAAQGRPSFAFGFFW</sequence>